<gene>
    <name evidence="2" type="ORF">BEN51_09200</name>
</gene>
<evidence type="ECO:0000313" key="3">
    <source>
        <dbReference type="Proteomes" id="UP000264883"/>
    </source>
</evidence>
<evidence type="ECO:0000313" key="2">
    <source>
        <dbReference type="EMBL" id="ASW43648.1"/>
    </source>
</evidence>
<reference evidence="2 3" key="1">
    <citation type="submission" date="2016-08" db="EMBL/GenBank/DDBJ databases">
        <title>Complete Genome Sequence Of The Indigo Reducing Clostridium isatidis DSM15098.</title>
        <authorList>
            <person name="Little G.T."/>
            <person name="Minton N.P."/>
        </authorList>
    </citation>
    <scope>NUCLEOTIDE SEQUENCE [LARGE SCALE GENOMIC DNA]</scope>
    <source>
        <strain evidence="2 3">DSM 15098</strain>
    </source>
</reference>
<keyword evidence="1" id="KW-1133">Transmembrane helix</keyword>
<dbReference type="AlphaFoldDB" id="A0A343JDP0"/>
<sequence>MSKYYYRKKKSPWTKVLQDTFKELVHGINKRIITSKCTSKSENTAAKICVIVLIVLTLLFSGISFYSWVILIMLIVIFQFL</sequence>
<dbReference type="RefSeq" id="WP_119865785.1">
    <property type="nucleotide sequence ID" value="NZ_CP016786.1"/>
</dbReference>
<dbReference type="OrthoDB" id="1926737at2"/>
<evidence type="ECO:0000256" key="1">
    <source>
        <dbReference type="SAM" id="Phobius"/>
    </source>
</evidence>
<feature type="transmembrane region" description="Helical" evidence="1">
    <location>
        <begin position="48"/>
        <end position="78"/>
    </location>
</feature>
<dbReference type="EMBL" id="CP016786">
    <property type="protein sequence ID" value="ASW43648.1"/>
    <property type="molecule type" value="Genomic_DNA"/>
</dbReference>
<dbReference type="Proteomes" id="UP000264883">
    <property type="component" value="Chromosome"/>
</dbReference>
<keyword evidence="3" id="KW-1185">Reference proteome</keyword>
<protein>
    <submittedName>
        <fullName evidence="2">Uncharacterized protein</fullName>
    </submittedName>
</protein>
<organism evidence="2 3">
    <name type="scientific">Clostridium isatidis</name>
    <dbReference type="NCBI Taxonomy" id="182773"/>
    <lineage>
        <taxon>Bacteria</taxon>
        <taxon>Bacillati</taxon>
        <taxon>Bacillota</taxon>
        <taxon>Clostridia</taxon>
        <taxon>Eubacteriales</taxon>
        <taxon>Clostridiaceae</taxon>
        <taxon>Clostridium</taxon>
    </lineage>
</organism>
<keyword evidence="1" id="KW-0812">Transmembrane</keyword>
<accession>A0A343JDP0</accession>
<keyword evidence="1" id="KW-0472">Membrane</keyword>
<name>A0A343JDP0_9CLOT</name>
<dbReference type="KEGG" id="cia:BEN51_09200"/>
<proteinExistence type="predicted"/>